<gene>
    <name evidence="1" type="ORF">NTEN_LOCUS589</name>
</gene>
<dbReference type="EMBL" id="CADCXU010001054">
    <property type="protein sequence ID" value="CAA9993693.1"/>
    <property type="molecule type" value="Genomic_DNA"/>
</dbReference>
<sequence length="54" mass="6295">MNFLNPVTERWYLIRVSKFACHVSRILAALPALQQIFAIERSSLWMYCVVTGHL</sequence>
<organism evidence="1 2">
    <name type="scientific">Nesidiocoris tenuis</name>
    <dbReference type="NCBI Taxonomy" id="355587"/>
    <lineage>
        <taxon>Eukaryota</taxon>
        <taxon>Metazoa</taxon>
        <taxon>Ecdysozoa</taxon>
        <taxon>Arthropoda</taxon>
        <taxon>Hexapoda</taxon>
        <taxon>Insecta</taxon>
        <taxon>Pterygota</taxon>
        <taxon>Neoptera</taxon>
        <taxon>Paraneoptera</taxon>
        <taxon>Hemiptera</taxon>
        <taxon>Heteroptera</taxon>
        <taxon>Panheteroptera</taxon>
        <taxon>Cimicomorpha</taxon>
        <taxon>Miridae</taxon>
        <taxon>Dicyphina</taxon>
        <taxon>Nesidiocoris</taxon>
    </lineage>
</organism>
<evidence type="ECO:0000313" key="2">
    <source>
        <dbReference type="Proteomes" id="UP000479000"/>
    </source>
</evidence>
<proteinExistence type="predicted"/>
<keyword evidence="2" id="KW-1185">Reference proteome</keyword>
<name>A0A6H5FWZ8_9HEMI</name>
<dbReference type="AlphaFoldDB" id="A0A6H5FWZ8"/>
<feature type="non-terminal residue" evidence="1">
    <location>
        <position position="54"/>
    </location>
</feature>
<protein>
    <submittedName>
        <fullName evidence="1">Uncharacterized protein</fullName>
    </submittedName>
</protein>
<dbReference type="Proteomes" id="UP000479000">
    <property type="component" value="Unassembled WGS sequence"/>
</dbReference>
<accession>A0A6H5FWZ8</accession>
<evidence type="ECO:0000313" key="1">
    <source>
        <dbReference type="EMBL" id="CAA9993693.1"/>
    </source>
</evidence>
<reference evidence="1 2" key="1">
    <citation type="submission" date="2020-02" db="EMBL/GenBank/DDBJ databases">
        <authorList>
            <person name="Ferguson B K."/>
        </authorList>
    </citation>
    <scope>NUCLEOTIDE SEQUENCE [LARGE SCALE GENOMIC DNA]</scope>
</reference>